<keyword evidence="5 8" id="KW-1133">Transmembrane helix</keyword>
<reference evidence="12 13" key="1">
    <citation type="submission" date="2017-03" db="EMBL/GenBank/DDBJ databases">
        <title>Genome sequence of Sphingomonas mucosissima DSM 17494.</title>
        <authorList>
            <person name="Poehlein A."/>
            <person name="Wuebbeler J.H."/>
            <person name="Steinbuechel A."/>
            <person name="Daniel R."/>
        </authorList>
    </citation>
    <scope>NUCLEOTIDE SEQUENCE [LARGE SCALE GENOMIC DNA]</scope>
    <source>
        <strain evidence="12 13">DSM 17494</strain>
    </source>
</reference>
<feature type="transmembrane region" description="Helical" evidence="8">
    <location>
        <begin position="228"/>
        <end position="249"/>
    </location>
</feature>
<evidence type="ECO:0000259" key="10">
    <source>
        <dbReference type="PROSITE" id="PS50113"/>
    </source>
</evidence>
<comment type="caution">
    <text evidence="12">The sequence shown here is derived from an EMBL/GenBank/DDBJ whole genome shotgun (WGS) entry which is preliminary data.</text>
</comment>
<dbReference type="FunFam" id="3.30.70.270:FF:000001">
    <property type="entry name" value="Diguanylate cyclase domain protein"/>
    <property type="match status" value="1"/>
</dbReference>
<evidence type="ECO:0000259" key="9">
    <source>
        <dbReference type="PROSITE" id="PS50112"/>
    </source>
</evidence>
<dbReference type="AlphaFoldDB" id="A0A245ZSF4"/>
<dbReference type="InterPro" id="IPR050469">
    <property type="entry name" value="Diguanylate_Cyclase"/>
</dbReference>
<feature type="transmembrane region" description="Helical" evidence="8">
    <location>
        <begin position="84"/>
        <end position="104"/>
    </location>
</feature>
<dbReference type="InterPro" id="IPR013656">
    <property type="entry name" value="PAS_4"/>
</dbReference>
<evidence type="ECO:0000256" key="3">
    <source>
        <dbReference type="ARBA" id="ARBA00022475"/>
    </source>
</evidence>
<dbReference type="PROSITE" id="PS50112">
    <property type="entry name" value="PAS"/>
    <property type="match status" value="1"/>
</dbReference>
<dbReference type="InterPro" id="IPR000160">
    <property type="entry name" value="GGDEF_dom"/>
</dbReference>
<feature type="domain" description="PAC" evidence="10">
    <location>
        <begin position="376"/>
        <end position="428"/>
    </location>
</feature>
<dbReference type="RefSeq" id="WP_169715635.1">
    <property type="nucleotide sequence ID" value="NZ_NBBJ01000001.1"/>
</dbReference>
<dbReference type="GO" id="GO:0005886">
    <property type="term" value="C:plasma membrane"/>
    <property type="evidence" value="ECO:0007669"/>
    <property type="project" value="UniProtKB-SubCell"/>
</dbReference>
<keyword evidence="6 8" id="KW-0472">Membrane</keyword>
<keyword evidence="3" id="KW-1003">Cell membrane</keyword>
<evidence type="ECO:0000259" key="11">
    <source>
        <dbReference type="PROSITE" id="PS50887"/>
    </source>
</evidence>
<dbReference type="Gene3D" id="3.30.70.270">
    <property type="match status" value="1"/>
</dbReference>
<dbReference type="Proteomes" id="UP000197783">
    <property type="component" value="Unassembled WGS sequence"/>
</dbReference>
<feature type="domain" description="PAS" evidence="9">
    <location>
        <begin position="302"/>
        <end position="372"/>
    </location>
</feature>
<evidence type="ECO:0000256" key="1">
    <source>
        <dbReference type="ARBA" id="ARBA00004651"/>
    </source>
</evidence>
<dbReference type="EMBL" id="NBBJ01000001">
    <property type="protein sequence ID" value="OWK32630.1"/>
    <property type="molecule type" value="Genomic_DNA"/>
</dbReference>
<dbReference type="InterPro" id="IPR007895">
    <property type="entry name" value="MASE1"/>
</dbReference>
<dbReference type="NCBIfam" id="TIGR00229">
    <property type="entry name" value="sensory_box"/>
    <property type="match status" value="1"/>
</dbReference>
<evidence type="ECO:0000256" key="4">
    <source>
        <dbReference type="ARBA" id="ARBA00022692"/>
    </source>
</evidence>
<evidence type="ECO:0000256" key="7">
    <source>
        <dbReference type="ARBA" id="ARBA00034247"/>
    </source>
</evidence>
<organism evidence="12 13">
    <name type="scientific">Sphingomonas mucosissima</name>
    <dbReference type="NCBI Taxonomy" id="370959"/>
    <lineage>
        <taxon>Bacteria</taxon>
        <taxon>Pseudomonadati</taxon>
        <taxon>Pseudomonadota</taxon>
        <taxon>Alphaproteobacteria</taxon>
        <taxon>Sphingomonadales</taxon>
        <taxon>Sphingomonadaceae</taxon>
        <taxon>Sphingomonas</taxon>
    </lineage>
</organism>
<dbReference type="SMART" id="SM00091">
    <property type="entry name" value="PAS"/>
    <property type="match status" value="1"/>
</dbReference>
<evidence type="ECO:0000313" key="13">
    <source>
        <dbReference type="Proteomes" id="UP000197783"/>
    </source>
</evidence>
<dbReference type="PANTHER" id="PTHR45138">
    <property type="entry name" value="REGULATORY COMPONENTS OF SENSORY TRANSDUCTION SYSTEM"/>
    <property type="match status" value="1"/>
</dbReference>
<dbReference type="Pfam" id="PF00990">
    <property type="entry name" value="GGDEF"/>
    <property type="match status" value="1"/>
</dbReference>
<keyword evidence="4 8" id="KW-0812">Transmembrane</keyword>
<feature type="transmembrane region" description="Helical" evidence="8">
    <location>
        <begin position="116"/>
        <end position="144"/>
    </location>
</feature>
<feature type="transmembrane region" description="Helical" evidence="8">
    <location>
        <begin position="270"/>
        <end position="287"/>
    </location>
</feature>
<dbReference type="SUPFAM" id="SSF55785">
    <property type="entry name" value="PYP-like sensor domain (PAS domain)"/>
    <property type="match status" value="1"/>
</dbReference>
<dbReference type="InterPro" id="IPR043128">
    <property type="entry name" value="Rev_trsase/Diguanyl_cyclase"/>
</dbReference>
<dbReference type="NCBIfam" id="TIGR00254">
    <property type="entry name" value="GGDEF"/>
    <property type="match status" value="1"/>
</dbReference>
<feature type="transmembrane region" description="Helical" evidence="8">
    <location>
        <begin position="58"/>
        <end position="78"/>
    </location>
</feature>
<name>A0A245ZSF4_9SPHN</name>
<dbReference type="InterPro" id="IPR035965">
    <property type="entry name" value="PAS-like_dom_sf"/>
</dbReference>
<keyword evidence="13" id="KW-1185">Reference proteome</keyword>
<dbReference type="Pfam" id="PF05231">
    <property type="entry name" value="MASE1"/>
    <property type="match status" value="1"/>
</dbReference>
<gene>
    <name evidence="12" type="primary">pleD_2</name>
    <name evidence="12" type="ORF">SPMU_09670</name>
</gene>
<dbReference type="PROSITE" id="PS50113">
    <property type="entry name" value="PAC"/>
    <property type="match status" value="1"/>
</dbReference>
<accession>A0A245ZSF4</accession>
<evidence type="ECO:0000256" key="6">
    <source>
        <dbReference type="ARBA" id="ARBA00023136"/>
    </source>
</evidence>
<dbReference type="GO" id="GO:0052621">
    <property type="term" value="F:diguanylate cyclase activity"/>
    <property type="evidence" value="ECO:0007669"/>
    <property type="project" value="UniProtKB-EC"/>
</dbReference>
<dbReference type="InterPro" id="IPR000700">
    <property type="entry name" value="PAS-assoc_C"/>
</dbReference>
<feature type="transmembrane region" description="Helical" evidence="8">
    <location>
        <begin position="190"/>
        <end position="208"/>
    </location>
</feature>
<protein>
    <recommendedName>
        <fullName evidence="2">diguanylate cyclase</fullName>
        <ecNumber evidence="2">2.7.7.65</ecNumber>
    </recommendedName>
</protein>
<evidence type="ECO:0000256" key="2">
    <source>
        <dbReference type="ARBA" id="ARBA00012528"/>
    </source>
</evidence>
<feature type="transmembrane region" description="Helical" evidence="8">
    <location>
        <begin position="12"/>
        <end position="29"/>
    </location>
</feature>
<dbReference type="SMART" id="SM00267">
    <property type="entry name" value="GGDEF"/>
    <property type="match status" value="1"/>
</dbReference>
<dbReference type="PROSITE" id="PS50887">
    <property type="entry name" value="GGDEF"/>
    <property type="match status" value="1"/>
</dbReference>
<comment type="subcellular location">
    <subcellularLocation>
        <location evidence="1">Cell membrane</location>
        <topology evidence="1">Multi-pass membrane protein</topology>
    </subcellularLocation>
</comment>
<evidence type="ECO:0000256" key="5">
    <source>
        <dbReference type="ARBA" id="ARBA00022989"/>
    </source>
</evidence>
<dbReference type="PANTHER" id="PTHR45138:SF9">
    <property type="entry name" value="DIGUANYLATE CYCLASE DGCM-RELATED"/>
    <property type="match status" value="1"/>
</dbReference>
<dbReference type="Pfam" id="PF08448">
    <property type="entry name" value="PAS_4"/>
    <property type="match status" value="1"/>
</dbReference>
<dbReference type="CDD" id="cd01949">
    <property type="entry name" value="GGDEF"/>
    <property type="match status" value="1"/>
</dbReference>
<dbReference type="InterPro" id="IPR029787">
    <property type="entry name" value="Nucleotide_cyclase"/>
</dbReference>
<proteinExistence type="predicted"/>
<dbReference type="Gene3D" id="3.30.450.20">
    <property type="entry name" value="PAS domain"/>
    <property type="match status" value="1"/>
</dbReference>
<dbReference type="CDD" id="cd00130">
    <property type="entry name" value="PAS"/>
    <property type="match status" value="1"/>
</dbReference>
<dbReference type="InterPro" id="IPR000014">
    <property type="entry name" value="PAS"/>
</dbReference>
<dbReference type="SUPFAM" id="SSF55073">
    <property type="entry name" value="Nucleotide cyclase"/>
    <property type="match status" value="1"/>
</dbReference>
<comment type="catalytic activity">
    <reaction evidence="7">
        <text>2 GTP = 3',3'-c-di-GMP + 2 diphosphate</text>
        <dbReference type="Rhea" id="RHEA:24898"/>
        <dbReference type="ChEBI" id="CHEBI:33019"/>
        <dbReference type="ChEBI" id="CHEBI:37565"/>
        <dbReference type="ChEBI" id="CHEBI:58805"/>
        <dbReference type="EC" id="2.7.7.65"/>
    </reaction>
</comment>
<feature type="transmembrane region" description="Helical" evidence="8">
    <location>
        <begin position="156"/>
        <end position="178"/>
    </location>
</feature>
<feature type="domain" description="GGDEF" evidence="11">
    <location>
        <begin position="456"/>
        <end position="587"/>
    </location>
</feature>
<evidence type="ECO:0000256" key="8">
    <source>
        <dbReference type="SAM" id="Phobius"/>
    </source>
</evidence>
<dbReference type="EC" id="2.7.7.65" evidence="2"/>
<evidence type="ECO:0000313" key="12">
    <source>
        <dbReference type="EMBL" id="OWK32630.1"/>
    </source>
</evidence>
<sequence>MVKVSGLRAFPLIVFGLAYFVVCAGTLRLTRFDGGVAFLWIATALLTARLTTLPVRQWAGPLAVCSLASITATSLWGFGPAMAVPFAIINMLEAAIGATLLHRLAPRRPVLDSNRWLVNFVIATGVVAPLISAWLAAAIIALGAGQPPLKNAVNWYSGHALGTLTFMPIFMLVMRGDAARLIKRMDRSRLAEFCVLMALVSILCYLSFGQNRAPLLFLPMLPMVLATFRGGALAAAASIVILALIGGALTLHGHGPIAQIDAPIGTRMQFLQLYIACVMLTILPASAELQQRTNLFRKLRESEARYRLLTENSTDIVVNLDRTGRLQFVSASVKQISGFDPEELVGRPASALVQPDSAAQARAAFRRTIAEPDRTHVDEFRVAIGQGDIRWFEVQSHAVKDEAGHVTGVVSAIRDVSHRKAREESLARAALTDPLTGLANRRGLDEELKQRLSSGSGGCLALFDLDHFKRINDTHGHAAGDEVLRRFAALARASVRAQDLVARVGGEEFAVVLPDATISQATLVCDRLRRAISGTDLRVEHGLISVTVSGGVAPYLRDQSAEEVLRAADQALYRAKHAGRDQLALAA</sequence>
<feature type="transmembrane region" description="Helical" evidence="8">
    <location>
        <begin position="35"/>
        <end position="51"/>
    </location>
</feature>